<protein>
    <submittedName>
        <fullName evidence="2">Uncharacterized protein</fullName>
    </submittedName>
</protein>
<proteinExistence type="predicted"/>
<keyword evidence="3" id="KW-1185">Reference proteome</keyword>
<feature type="compositionally biased region" description="Polar residues" evidence="1">
    <location>
        <begin position="81"/>
        <end position="90"/>
    </location>
</feature>
<evidence type="ECO:0000313" key="3">
    <source>
        <dbReference type="Proteomes" id="UP001066276"/>
    </source>
</evidence>
<evidence type="ECO:0000256" key="1">
    <source>
        <dbReference type="SAM" id="MobiDB-lite"/>
    </source>
</evidence>
<dbReference type="EMBL" id="JANPWB010000009">
    <property type="protein sequence ID" value="KAJ1158954.1"/>
    <property type="molecule type" value="Genomic_DNA"/>
</dbReference>
<dbReference type="AlphaFoldDB" id="A0AAV7S1R6"/>
<sequence>MKKHIRPEEGFLNPMRPRSGVERILPLSLRTTRQRPQRNRGEKTTPGPGHQRRQPQEDFPDARWDEQEAAKRTDRPCSGKSVASSGTIRQ</sequence>
<gene>
    <name evidence="2" type="ORF">NDU88_011626</name>
</gene>
<dbReference type="Proteomes" id="UP001066276">
    <property type="component" value="Chromosome 5"/>
</dbReference>
<name>A0AAV7S1R6_PLEWA</name>
<reference evidence="2" key="1">
    <citation type="journal article" date="2022" name="bioRxiv">
        <title>Sequencing and chromosome-scale assembly of the giantPleurodeles waltlgenome.</title>
        <authorList>
            <person name="Brown T."/>
            <person name="Elewa A."/>
            <person name="Iarovenko S."/>
            <person name="Subramanian E."/>
            <person name="Araus A.J."/>
            <person name="Petzold A."/>
            <person name="Susuki M."/>
            <person name="Suzuki K.-i.T."/>
            <person name="Hayashi T."/>
            <person name="Toyoda A."/>
            <person name="Oliveira C."/>
            <person name="Osipova E."/>
            <person name="Leigh N.D."/>
            <person name="Simon A."/>
            <person name="Yun M.H."/>
        </authorList>
    </citation>
    <scope>NUCLEOTIDE SEQUENCE</scope>
    <source>
        <strain evidence="2">20211129_DDA</strain>
        <tissue evidence="2">Liver</tissue>
    </source>
</reference>
<organism evidence="2 3">
    <name type="scientific">Pleurodeles waltl</name>
    <name type="common">Iberian ribbed newt</name>
    <dbReference type="NCBI Taxonomy" id="8319"/>
    <lineage>
        <taxon>Eukaryota</taxon>
        <taxon>Metazoa</taxon>
        <taxon>Chordata</taxon>
        <taxon>Craniata</taxon>
        <taxon>Vertebrata</taxon>
        <taxon>Euteleostomi</taxon>
        <taxon>Amphibia</taxon>
        <taxon>Batrachia</taxon>
        <taxon>Caudata</taxon>
        <taxon>Salamandroidea</taxon>
        <taxon>Salamandridae</taxon>
        <taxon>Pleurodelinae</taxon>
        <taxon>Pleurodeles</taxon>
    </lineage>
</organism>
<comment type="caution">
    <text evidence="2">The sequence shown here is derived from an EMBL/GenBank/DDBJ whole genome shotgun (WGS) entry which is preliminary data.</text>
</comment>
<evidence type="ECO:0000313" key="2">
    <source>
        <dbReference type="EMBL" id="KAJ1158954.1"/>
    </source>
</evidence>
<feature type="compositionally biased region" description="Basic and acidic residues" evidence="1">
    <location>
        <begin position="54"/>
        <end position="77"/>
    </location>
</feature>
<feature type="region of interest" description="Disordered" evidence="1">
    <location>
        <begin position="1"/>
        <end position="90"/>
    </location>
</feature>
<accession>A0AAV7S1R6</accession>